<proteinExistence type="predicted"/>
<evidence type="ECO:0000256" key="2">
    <source>
        <dbReference type="SAM" id="MobiDB-lite"/>
    </source>
</evidence>
<dbReference type="Proteomes" id="UP000814176">
    <property type="component" value="Unassembled WGS sequence"/>
</dbReference>
<reference evidence="4 5" key="1">
    <citation type="journal article" date="2021" name="Environ. Microbiol.">
        <title>Gene family expansions and transcriptome signatures uncover fungal adaptations to wood decay.</title>
        <authorList>
            <person name="Hage H."/>
            <person name="Miyauchi S."/>
            <person name="Viragh M."/>
            <person name="Drula E."/>
            <person name="Min B."/>
            <person name="Chaduli D."/>
            <person name="Navarro D."/>
            <person name="Favel A."/>
            <person name="Norest M."/>
            <person name="Lesage-Meessen L."/>
            <person name="Balint B."/>
            <person name="Merenyi Z."/>
            <person name="de Eugenio L."/>
            <person name="Morin E."/>
            <person name="Martinez A.T."/>
            <person name="Baldrian P."/>
            <person name="Stursova M."/>
            <person name="Martinez M.J."/>
            <person name="Novotny C."/>
            <person name="Magnuson J.K."/>
            <person name="Spatafora J.W."/>
            <person name="Maurice S."/>
            <person name="Pangilinan J."/>
            <person name="Andreopoulos W."/>
            <person name="LaButti K."/>
            <person name="Hundley H."/>
            <person name="Na H."/>
            <person name="Kuo A."/>
            <person name="Barry K."/>
            <person name="Lipzen A."/>
            <person name="Henrissat B."/>
            <person name="Riley R."/>
            <person name="Ahrendt S."/>
            <person name="Nagy L.G."/>
            <person name="Grigoriev I.V."/>
            <person name="Martin F."/>
            <person name="Rosso M.N."/>
        </authorList>
    </citation>
    <scope>NUCLEOTIDE SEQUENCE [LARGE SCALE GENOMIC DNA]</scope>
    <source>
        <strain evidence="4 5">CIRM-BRFM 1785</strain>
    </source>
</reference>
<keyword evidence="1" id="KW-0863">Zinc-finger</keyword>
<dbReference type="RefSeq" id="XP_047777637.1">
    <property type="nucleotide sequence ID" value="XM_047924075.1"/>
</dbReference>
<gene>
    <name evidence="4" type="ORF">C8Q71DRAFT_764655</name>
</gene>
<feature type="region of interest" description="Disordered" evidence="2">
    <location>
        <begin position="1"/>
        <end position="22"/>
    </location>
</feature>
<protein>
    <recommendedName>
        <fullName evidence="3">C2H2-type domain-containing protein</fullName>
    </recommendedName>
</protein>
<keyword evidence="1" id="KW-0862">Zinc</keyword>
<organism evidence="4 5">
    <name type="scientific">Rhodofomes roseus</name>
    <dbReference type="NCBI Taxonomy" id="34475"/>
    <lineage>
        <taxon>Eukaryota</taxon>
        <taxon>Fungi</taxon>
        <taxon>Dikarya</taxon>
        <taxon>Basidiomycota</taxon>
        <taxon>Agaricomycotina</taxon>
        <taxon>Agaricomycetes</taxon>
        <taxon>Polyporales</taxon>
        <taxon>Rhodofomes</taxon>
    </lineage>
</organism>
<dbReference type="PROSITE" id="PS00028">
    <property type="entry name" value="ZINC_FINGER_C2H2_1"/>
    <property type="match status" value="1"/>
</dbReference>
<keyword evidence="5" id="KW-1185">Reference proteome</keyword>
<feature type="domain" description="C2H2-type" evidence="3">
    <location>
        <begin position="298"/>
        <end position="325"/>
    </location>
</feature>
<evidence type="ECO:0000313" key="5">
    <source>
        <dbReference type="Proteomes" id="UP000814176"/>
    </source>
</evidence>
<keyword evidence="1" id="KW-0479">Metal-binding</keyword>
<accession>A0ABQ8KDL3</accession>
<dbReference type="GeneID" id="72004807"/>
<name>A0ABQ8KDL3_9APHY</name>
<evidence type="ECO:0000313" key="4">
    <source>
        <dbReference type="EMBL" id="KAH9835204.1"/>
    </source>
</evidence>
<dbReference type="PROSITE" id="PS50157">
    <property type="entry name" value="ZINC_FINGER_C2H2_2"/>
    <property type="match status" value="1"/>
</dbReference>
<evidence type="ECO:0000256" key="1">
    <source>
        <dbReference type="PROSITE-ProRule" id="PRU00042"/>
    </source>
</evidence>
<dbReference type="EMBL" id="JADCUA010000013">
    <property type="protein sequence ID" value="KAH9835204.1"/>
    <property type="molecule type" value="Genomic_DNA"/>
</dbReference>
<evidence type="ECO:0000259" key="3">
    <source>
        <dbReference type="PROSITE" id="PS50157"/>
    </source>
</evidence>
<dbReference type="InterPro" id="IPR013087">
    <property type="entry name" value="Znf_C2H2_type"/>
</dbReference>
<sequence length="327" mass="36441">MNSRHRGSHSPDTFHAFTSDSGGFQSMRQEAAPLVRREFAFDYSGDEHIRAPYIGPLDPSYRRGSPPTEALVPTSGYRTRLYSHGATSYGQTTGYGYTYLTHDVNTVDQAGNSTLDTNAYTAAQDHDWLRYGASVSTTNPPSTTWESWDTDPIHYGSVVNHAAHIDDQPSWPHPPSLQMATPYNIEAMPAYQGGYSEPHQAYFEDHHYANVSGPAMFPGPSVPPICRWDGCNTVLIDTTPSGVKRHLYDHHHLSRAECARGARGFCRWEFDGGVCGRPLDMNSYAKHVASVHLKSTARICDDCHSVIGRADSLTRHQRDHCTARRSW</sequence>
<comment type="caution">
    <text evidence="4">The sequence shown here is derived from an EMBL/GenBank/DDBJ whole genome shotgun (WGS) entry which is preliminary data.</text>
</comment>